<gene>
    <name evidence="2" type="ORF">PUNSTDRAFT_146787</name>
</gene>
<keyword evidence="3" id="KW-1185">Reference proteome</keyword>
<evidence type="ECO:0008006" key="4">
    <source>
        <dbReference type="Google" id="ProtNLM"/>
    </source>
</evidence>
<dbReference type="OrthoDB" id="3067876at2759"/>
<organism evidence="2 3">
    <name type="scientific">Punctularia strigosozonata (strain HHB-11173)</name>
    <name type="common">White-rot fungus</name>
    <dbReference type="NCBI Taxonomy" id="741275"/>
    <lineage>
        <taxon>Eukaryota</taxon>
        <taxon>Fungi</taxon>
        <taxon>Dikarya</taxon>
        <taxon>Basidiomycota</taxon>
        <taxon>Agaricomycotina</taxon>
        <taxon>Agaricomycetes</taxon>
        <taxon>Corticiales</taxon>
        <taxon>Punctulariaceae</taxon>
        <taxon>Punctularia</taxon>
    </lineage>
</organism>
<dbReference type="Proteomes" id="UP000054196">
    <property type="component" value="Unassembled WGS sequence"/>
</dbReference>
<dbReference type="KEGG" id="psq:PUNSTDRAFT_146787"/>
<dbReference type="eggNOG" id="ENOG502SS29">
    <property type="taxonomic scope" value="Eukaryota"/>
</dbReference>
<dbReference type="SUPFAM" id="SSF56112">
    <property type="entry name" value="Protein kinase-like (PK-like)"/>
    <property type="match status" value="1"/>
</dbReference>
<feature type="region of interest" description="Disordered" evidence="1">
    <location>
        <begin position="159"/>
        <end position="198"/>
    </location>
</feature>
<dbReference type="OMA" id="NATPCEL"/>
<protein>
    <recommendedName>
        <fullName evidence="4">Protein kinase domain-containing protein</fullName>
    </recommendedName>
</protein>
<evidence type="ECO:0000256" key="1">
    <source>
        <dbReference type="SAM" id="MobiDB-lite"/>
    </source>
</evidence>
<dbReference type="RefSeq" id="XP_007388839.1">
    <property type="nucleotide sequence ID" value="XM_007388777.1"/>
</dbReference>
<reference evidence="3" key="1">
    <citation type="journal article" date="2012" name="Science">
        <title>The Paleozoic origin of enzymatic lignin decomposition reconstructed from 31 fungal genomes.</title>
        <authorList>
            <person name="Floudas D."/>
            <person name="Binder M."/>
            <person name="Riley R."/>
            <person name="Barry K."/>
            <person name="Blanchette R.A."/>
            <person name="Henrissat B."/>
            <person name="Martinez A.T."/>
            <person name="Otillar R."/>
            <person name="Spatafora J.W."/>
            <person name="Yadav J.S."/>
            <person name="Aerts A."/>
            <person name="Benoit I."/>
            <person name="Boyd A."/>
            <person name="Carlson A."/>
            <person name="Copeland A."/>
            <person name="Coutinho P.M."/>
            <person name="de Vries R.P."/>
            <person name="Ferreira P."/>
            <person name="Findley K."/>
            <person name="Foster B."/>
            <person name="Gaskell J."/>
            <person name="Glotzer D."/>
            <person name="Gorecki P."/>
            <person name="Heitman J."/>
            <person name="Hesse C."/>
            <person name="Hori C."/>
            <person name="Igarashi K."/>
            <person name="Jurgens J.A."/>
            <person name="Kallen N."/>
            <person name="Kersten P."/>
            <person name="Kohler A."/>
            <person name="Kuees U."/>
            <person name="Kumar T.K.A."/>
            <person name="Kuo A."/>
            <person name="LaButti K."/>
            <person name="Larrondo L.F."/>
            <person name="Lindquist E."/>
            <person name="Ling A."/>
            <person name="Lombard V."/>
            <person name="Lucas S."/>
            <person name="Lundell T."/>
            <person name="Martin R."/>
            <person name="McLaughlin D.J."/>
            <person name="Morgenstern I."/>
            <person name="Morin E."/>
            <person name="Murat C."/>
            <person name="Nagy L.G."/>
            <person name="Nolan M."/>
            <person name="Ohm R.A."/>
            <person name="Patyshakuliyeva A."/>
            <person name="Rokas A."/>
            <person name="Ruiz-Duenas F.J."/>
            <person name="Sabat G."/>
            <person name="Salamov A."/>
            <person name="Samejima M."/>
            <person name="Schmutz J."/>
            <person name="Slot J.C."/>
            <person name="St John F."/>
            <person name="Stenlid J."/>
            <person name="Sun H."/>
            <person name="Sun S."/>
            <person name="Syed K."/>
            <person name="Tsang A."/>
            <person name="Wiebenga A."/>
            <person name="Young D."/>
            <person name="Pisabarro A."/>
            <person name="Eastwood D.C."/>
            <person name="Martin F."/>
            <person name="Cullen D."/>
            <person name="Grigoriev I.V."/>
            <person name="Hibbett D.S."/>
        </authorList>
    </citation>
    <scope>NUCLEOTIDE SEQUENCE [LARGE SCALE GENOMIC DNA]</scope>
    <source>
        <strain evidence="3">HHB-11173 SS5</strain>
    </source>
</reference>
<accession>R7S0Z1</accession>
<dbReference type="EMBL" id="JH687557">
    <property type="protein sequence ID" value="EIN04050.1"/>
    <property type="molecule type" value="Genomic_DNA"/>
</dbReference>
<evidence type="ECO:0000313" key="2">
    <source>
        <dbReference type="EMBL" id="EIN04050.1"/>
    </source>
</evidence>
<sequence length="320" mass="35257">MLSKSLDTASVVQLNIIQGLLDGGVHPPVRLSRESVPEDYVPRLTFSCTPPDDVPPHPLSPHPADPITLEVILGAEISSGRVGVAYRLESARALSLDGSVVDMRVPPLVVKIAGEGFSDTLAREAWFYDDMRHCQGSVVARCYGFFEAPLPEPVTPIPWTAHQSPHSSHGSGSKCSDKPSNETSIIFSPENKNKRPIPRGKGRQLSILLLEDLGEEKLPLGPAMTIDLRQEILSLIDELDYVRIVHGDIRHNHIRRAPSHSPSLSSPYTGRTYDWRLIDFDRAMKCDAPTDYVNALNSDIALGLLDGLAEGYVMEPWELF</sequence>
<dbReference type="HOGENOM" id="CLU_075372_0_0_1"/>
<proteinExistence type="predicted"/>
<evidence type="ECO:0000313" key="3">
    <source>
        <dbReference type="Proteomes" id="UP000054196"/>
    </source>
</evidence>
<feature type="compositionally biased region" description="Low complexity" evidence="1">
    <location>
        <begin position="164"/>
        <end position="173"/>
    </location>
</feature>
<dbReference type="InterPro" id="IPR011009">
    <property type="entry name" value="Kinase-like_dom_sf"/>
</dbReference>
<dbReference type="GeneID" id="18881712"/>
<dbReference type="AlphaFoldDB" id="R7S0Z1"/>
<name>R7S0Z1_PUNST</name>